<evidence type="ECO:0000313" key="9">
    <source>
        <dbReference type="Proteomes" id="UP001055439"/>
    </source>
</evidence>
<dbReference type="InterPro" id="IPR033690">
    <property type="entry name" value="Adenylat_kinase_CS"/>
</dbReference>
<dbReference type="InterPro" id="IPR006259">
    <property type="entry name" value="Adenyl_kin_sub"/>
</dbReference>
<dbReference type="SUPFAM" id="SSF52540">
    <property type="entry name" value="P-loop containing nucleoside triphosphate hydrolases"/>
    <property type="match status" value="1"/>
</dbReference>
<reference evidence="8" key="1">
    <citation type="submission" date="2022-05" db="EMBL/GenBank/DDBJ databases">
        <title>The Musa troglodytarum L. genome provides insights into the mechanism of non-climacteric behaviour and enrichment of carotenoids.</title>
        <authorList>
            <person name="Wang J."/>
        </authorList>
    </citation>
    <scope>NUCLEOTIDE SEQUENCE</scope>
    <source>
        <tissue evidence="8">Leaf</tissue>
    </source>
</reference>
<evidence type="ECO:0000256" key="7">
    <source>
        <dbReference type="RuleBase" id="RU003330"/>
    </source>
</evidence>
<dbReference type="PROSITE" id="PS00113">
    <property type="entry name" value="ADENYLATE_KINASE"/>
    <property type="match status" value="1"/>
</dbReference>
<proteinExistence type="inferred from homology"/>
<evidence type="ECO:0000256" key="6">
    <source>
        <dbReference type="ARBA" id="ARBA00022777"/>
    </source>
</evidence>
<organism evidence="8 9">
    <name type="scientific">Musa troglodytarum</name>
    <name type="common">fe'i banana</name>
    <dbReference type="NCBI Taxonomy" id="320322"/>
    <lineage>
        <taxon>Eukaryota</taxon>
        <taxon>Viridiplantae</taxon>
        <taxon>Streptophyta</taxon>
        <taxon>Embryophyta</taxon>
        <taxon>Tracheophyta</taxon>
        <taxon>Spermatophyta</taxon>
        <taxon>Magnoliopsida</taxon>
        <taxon>Liliopsida</taxon>
        <taxon>Zingiberales</taxon>
        <taxon>Musaceae</taxon>
        <taxon>Musa</taxon>
    </lineage>
</organism>
<accession>A0A9E7JR88</accession>
<evidence type="ECO:0000256" key="4">
    <source>
        <dbReference type="ARBA" id="ARBA00022679"/>
    </source>
</evidence>
<sequence>MKLEQPVKIIIWGAPASGKGTQSELIEKNYGLVHIAAGDLLRAEVTAETENGKRAKEYMEKGMMVPDEVVVTIVKARLSQPDAEENGWVLDGYPRSLSQVNALQDLRVRPDMFILLEVSEESLIERVVGRRLDPVTGKIYHLKYSPPENKEISSRLTLRFDDTEEKGHHLPHR</sequence>
<dbReference type="EMBL" id="CP097504">
    <property type="protein sequence ID" value="URD90493.1"/>
    <property type="molecule type" value="Genomic_DNA"/>
</dbReference>
<evidence type="ECO:0000256" key="3">
    <source>
        <dbReference type="ARBA" id="ARBA00012955"/>
    </source>
</evidence>
<evidence type="ECO:0000256" key="1">
    <source>
        <dbReference type="ARBA" id="ARBA00000582"/>
    </source>
</evidence>
<dbReference type="EMBL" id="CP097504">
    <property type="protein sequence ID" value="URD90494.1"/>
    <property type="molecule type" value="Genomic_DNA"/>
</dbReference>
<dbReference type="OrthoDB" id="439792at2759"/>
<name>A0A9E7JR88_9LILI</name>
<keyword evidence="9" id="KW-1185">Reference proteome</keyword>
<dbReference type="SUPFAM" id="SSF57774">
    <property type="entry name" value="Microbial and mitochondrial ADK, insert 'zinc finger' domain"/>
    <property type="match status" value="1"/>
</dbReference>
<dbReference type="GO" id="GO:0004017">
    <property type="term" value="F:AMP kinase activity"/>
    <property type="evidence" value="ECO:0007669"/>
    <property type="project" value="UniProtKB-EC"/>
</dbReference>
<dbReference type="EC" id="2.7.4.3" evidence="3"/>
<protein>
    <recommendedName>
        <fullName evidence="3">adenylate kinase</fullName>
        <ecNumber evidence="3">2.7.4.3</ecNumber>
    </recommendedName>
</protein>
<keyword evidence="4 7" id="KW-0808">Transferase</keyword>
<dbReference type="NCBIfam" id="TIGR01351">
    <property type="entry name" value="adk"/>
    <property type="match status" value="1"/>
</dbReference>
<gene>
    <name evidence="8" type="ORF">MUK42_22468</name>
</gene>
<dbReference type="GO" id="GO:0005524">
    <property type="term" value="F:ATP binding"/>
    <property type="evidence" value="ECO:0007669"/>
    <property type="project" value="InterPro"/>
</dbReference>
<evidence type="ECO:0000313" key="8">
    <source>
        <dbReference type="EMBL" id="URD90493.1"/>
    </source>
</evidence>
<dbReference type="PANTHER" id="PTHR23359">
    <property type="entry name" value="NUCLEOTIDE KINASE"/>
    <property type="match status" value="1"/>
</dbReference>
<dbReference type="InterPro" id="IPR036193">
    <property type="entry name" value="ADK_active_lid_dom_sf"/>
</dbReference>
<dbReference type="Proteomes" id="UP001055439">
    <property type="component" value="Chromosome 2"/>
</dbReference>
<dbReference type="InterPro" id="IPR027417">
    <property type="entry name" value="P-loop_NTPase"/>
</dbReference>
<dbReference type="CDD" id="cd01428">
    <property type="entry name" value="ADK"/>
    <property type="match status" value="1"/>
</dbReference>
<dbReference type="PRINTS" id="PR00094">
    <property type="entry name" value="ADENYLTKNASE"/>
</dbReference>
<dbReference type="HAMAP" id="MF_00235">
    <property type="entry name" value="Adenylate_kinase_Adk"/>
    <property type="match status" value="1"/>
</dbReference>
<evidence type="ECO:0000256" key="2">
    <source>
        <dbReference type="ARBA" id="ARBA00007220"/>
    </source>
</evidence>
<dbReference type="AlphaFoldDB" id="A0A9E7JR88"/>
<evidence type="ECO:0000256" key="5">
    <source>
        <dbReference type="ARBA" id="ARBA00022741"/>
    </source>
</evidence>
<keyword evidence="5" id="KW-0547">Nucleotide-binding</keyword>
<dbReference type="Pfam" id="PF00406">
    <property type="entry name" value="ADK"/>
    <property type="match status" value="1"/>
</dbReference>
<dbReference type="InterPro" id="IPR000850">
    <property type="entry name" value="Adenylat/UMP-CMP_kin"/>
</dbReference>
<dbReference type="Gene3D" id="3.40.50.300">
    <property type="entry name" value="P-loop containing nucleotide triphosphate hydrolases"/>
    <property type="match status" value="1"/>
</dbReference>
<comment type="catalytic activity">
    <reaction evidence="1">
        <text>AMP + ATP = 2 ADP</text>
        <dbReference type="Rhea" id="RHEA:12973"/>
        <dbReference type="ChEBI" id="CHEBI:30616"/>
        <dbReference type="ChEBI" id="CHEBI:456215"/>
        <dbReference type="ChEBI" id="CHEBI:456216"/>
        <dbReference type="EC" id="2.7.4.3"/>
    </reaction>
</comment>
<keyword evidence="6 7" id="KW-0418">Kinase</keyword>
<comment type="similarity">
    <text evidence="2 7">Belongs to the adenylate kinase family.</text>
</comment>